<dbReference type="InterPro" id="IPR005119">
    <property type="entry name" value="LysR_subst-bd"/>
</dbReference>
<dbReference type="PANTHER" id="PTHR30537">
    <property type="entry name" value="HTH-TYPE TRANSCRIPTIONAL REGULATOR"/>
    <property type="match status" value="1"/>
</dbReference>
<evidence type="ECO:0000256" key="4">
    <source>
        <dbReference type="ARBA" id="ARBA00023163"/>
    </source>
</evidence>
<evidence type="ECO:0000256" key="2">
    <source>
        <dbReference type="ARBA" id="ARBA00023015"/>
    </source>
</evidence>
<dbReference type="InterPro" id="IPR036388">
    <property type="entry name" value="WH-like_DNA-bd_sf"/>
</dbReference>
<sequence length="315" mass="35422">MLLMASSDPLPPLPRLQAFESAARLGSFTAAARELGSTQSAISQHIKQLEVELGTPLFQRVHRGVQLTRAGNEVARWASEGLGILTEGYRRARQPRRHQCITLSADYALGTYWLLPRLRHFRQHHPELDVRLVTAQHSVSPDEGDVDIGLLFGNGFTMSEPTRLLFPEVVVPVCSPALLERHPDIEHWWQLPLLELEAEDHPPWFDWQRLFTALDLPAVPGEPELIFNNYTLLLQAALSGQGVSIGWSPFVEPLLENHSLLALSDKAVQSDRGYQIVFPSNRSLSPQVSQFIDWLIQEGEATQREQSLEQSLNPD</sequence>
<keyword evidence="3" id="KW-0238">DNA-binding</keyword>
<gene>
    <name evidence="6" type="ORF">GCM10007392_08550</name>
</gene>
<reference evidence="6" key="2">
    <citation type="submission" date="2020-09" db="EMBL/GenBank/DDBJ databases">
        <authorList>
            <person name="Sun Q."/>
            <person name="Kim S."/>
        </authorList>
    </citation>
    <scope>NUCLEOTIDE SEQUENCE</scope>
    <source>
        <strain evidence="6">KCTC 22169</strain>
    </source>
</reference>
<dbReference type="PRINTS" id="PR00039">
    <property type="entry name" value="HTHLYSR"/>
</dbReference>
<dbReference type="PROSITE" id="PS50931">
    <property type="entry name" value="HTH_LYSR"/>
    <property type="match status" value="1"/>
</dbReference>
<keyword evidence="4" id="KW-0804">Transcription</keyword>
<dbReference type="SUPFAM" id="SSF46785">
    <property type="entry name" value="Winged helix' DNA-binding domain"/>
    <property type="match status" value="1"/>
</dbReference>
<evidence type="ECO:0000313" key="7">
    <source>
        <dbReference type="Proteomes" id="UP000626148"/>
    </source>
</evidence>
<evidence type="ECO:0000256" key="3">
    <source>
        <dbReference type="ARBA" id="ARBA00023125"/>
    </source>
</evidence>
<dbReference type="SUPFAM" id="SSF53850">
    <property type="entry name" value="Periplasmic binding protein-like II"/>
    <property type="match status" value="1"/>
</dbReference>
<evidence type="ECO:0000313" key="6">
    <source>
        <dbReference type="EMBL" id="GGX44071.1"/>
    </source>
</evidence>
<dbReference type="Gene3D" id="3.40.190.10">
    <property type="entry name" value="Periplasmic binding protein-like II"/>
    <property type="match status" value="2"/>
</dbReference>
<reference evidence="6" key="1">
    <citation type="journal article" date="2014" name="Int. J. Syst. Evol. Microbiol.">
        <title>Complete genome sequence of Corynebacterium casei LMG S-19264T (=DSM 44701T), isolated from a smear-ripened cheese.</title>
        <authorList>
            <consortium name="US DOE Joint Genome Institute (JGI-PGF)"/>
            <person name="Walter F."/>
            <person name="Albersmeier A."/>
            <person name="Kalinowski J."/>
            <person name="Ruckert C."/>
        </authorList>
    </citation>
    <scope>NUCLEOTIDE SEQUENCE</scope>
    <source>
        <strain evidence="6">KCTC 22169</strain>
    </source>
</reference>
<dbReference type="GO" id="GO:0043565">
    <property type="term" value="F:sequence-specific DNA binding"/>
    <property type="evidence" value="ECO:0007669"/>
    <property type="project" value="TreeGrafter"/>
</dbReference>
<dbReference type="Gene3D" id="1.10.10.10">
    <property type="entry name" value="Winged helix-like DNA-binding domain superfamily/Winged helix DNA-binding domain"/>
    <property type="match status" value="1"/>
</dbReference>
<evidence type="ECO:0000256" key="1">
    <source>
        <dbReference type="ARBA" id="ARBA00009437"/>
    </source>
</evidence>
<dbReference type="InterPro" id="IPR058163">
    <property type="entry name" value="LysR-type_TF_proteobact-type"/>
</dbReference>
<comment type="caution">
    <text evidence="6">The sequence shown here is derived from an EMBL/GenBank/DDBJ whole genome shotgun (WGS) entry which is preliminary data.</text>
</comment>
<dbReference type="CDD" id="cd08432">
    <property type="entry name" value="PBP2_GcdR_TrpI_HvrB_AmpR_like"/>
    <property type="match status" value="1"/>
</dbReference>
<dbReference type="EMBL" id="BMXR01000002">
    <property type="protein sequence ID" value="GGX44071.1"/>
    <property type="molecule type" value="Genomic_DNA"/>
</dbReference>
<dbReference type="InterPro" id="IPR000847">
    <property type="entry name" value="LysR_HTH_N"/>
</dbReference>
<comment type="similarity">
    <text evidence="1">Belongs to the LysR transcriptional regulatory family.</text>
</comment>
<dbReference type="GO" id="GO:0003700">
    <property type="term" value="F:DNA-binding transcription factor activity"/>
    <property type="evidence" value="ECO:0007669"/>
    <property type="project" value="InterPro"/>
</dbReference>
<dbReference type="Pfam" id="PF00126">
    <property type="entry name" value="HTH_1"/>
    <property type="match status" value="1"/>
</dbReference>
<proteinExistence type="inferred from homology"/>
<organism evidence="6 7">
    <name type="scientific">Saccharospirillum salsuginis</name>
    <dbReference type="NCBI Taxonomy" id="418750"/>
    <lineage>
        <taxon>Bacteria</taxon>
        <taxon>Pseudomonadati</taxon>
        <taxon>Pseudomonadota</taxon>
        <taxon>Gammaproteobacteria</taxon>
        <taxon>Oceanospirillales</taxon>
        <taxon>Saccharospirillaceae</taxon>
        <taxon>Saccharospirillum</taxon>
    </lineage>
</organism>
<accession>A0A918N7I9</accession>
<keyword evidence="2" id="KW-0805">Transcription regulation</keyword>
<dbReference type="PANTHER" id="PTHR30537:SF26">
    <property type="entry name" value="GLYCINE CLEAVAGE SYSTEM TRANSCRIPTIONAL ACTIVATOR"/>
    <property type="match status" value="1"/>
</dbReference>
<name>A0A918N7I9_9GAMM</name>
<evidence type="ECO:0000259" key="5">
    <source>
        <dbReference type="PROSITE" id="PS50931"/>
    </source>
</evidence>
<dbReference type="FunFam" id="1.10.10.10:FF:000001">
    <property type="entry name" value="LysR family transcriptional regulator"/>
    <property type="match status" value="1"/>
</dbReference>
<dbReference type="InterPro" id="IPR036390">
    <property type="entry name" value="WH_DNA-bd_sf"/>
</dbReference>
<dbReference type="Pfam" id="PF03466">
    <property type="entry name" value="LysR_substrate"/>
    <property type="match status" value="1"/>
</dbReference>
<dbReference type="AlphaFoldDB" id="A0A918N7I9"/>
<feature type="domain" description="HTH lysR-type" evidence="5">
    <location>
        <begin position="11"/>
        <end position="68"/>
    </location>
</feature>
<protein>
    <submittedName>
        <fullName evidence="6">Transcriptional regulator</fullName>
    </submittedName>
</protein>
<keyword evidence="7" id="KW-1185">Reference proteome</keyword>
<dbReference type="Proteomes" id="UP000626148">
    <property type="component" value="Unassembled WGS sequence"/>
</dbReference>
<dbReference type="GO" id="GO:0006351">
    <property type="term" value="P:DNA-templated transcription"/>
    <property type="evidence" value="ECO:0007669"/>
    <property type="project" value="TreeGrafter"/>
</dbReference>